<dbReference type="OrthoDB" id="9770427at2"/>
<keyword evidence="3" id="KW-1185">Reference proteome</keyword>
<dbReference type="RefSeq" id="WP_108594181.1">
    <property type="nucleotide sequence ID" value="NZ_CP028913.1"/>
</dbReference>
<name>A0A2S0WSY5_9MICO</name>
<dbReference type="AlphaFoldDB" id="A0A2S0WSY5"/>
<dbReference type="Proteomes" id="UP000244729">
    <property type="component" value="Chromosome"/>
</dbReference>
<feature type="domain" description="AB hydrolase-1" evidence="1">
    <location>
        <begin position="28"/>
        <end position="229"/>
    </location>
</feature>
<accession>A0A2S0WSY5</accession>
<protein>
    <recommendedName>
        <fullName evidence="1">AB hydrolase-1 domain-containing protein</fullName>
    </recommendedName>
</protein>
<dbReference type="Gene3D" id="3.40.50.1820">
    <property type="entry name" value="alpha/beta hydrolase"/>
    <property type="match status" value="2"/>
</dbReference>
<dbReference type="InterPro" id="IPR000073">
    <property type="entry name" value="AB_hydrolase_1"/>
</dbReference>
<reference evidence="2 3" key="1">
    <citation type="submission" date="2018-04" db="EMBL/GenBank/DDBJ databases">
        <authorList>
            <person name="Li J."/>
        </authorList>
    </citation>
    <scope>NUCLEOTIDE SEQUENCE [LARGE SCALE GENOMIC DNA]</scope>
    <source>
        <strain evidence="3">30A</strain>
    </source>
</reference>
<dbReference type="InterPro" id="IPR029058">
    <property type="entry name" value="AB_hydrolase_fold"/>
</dbReference>
<proteinExistence type="predicted"/>
<dbReference type="KEGG" id="agm:DCE93_00595"/>
<evidence type="ECO:0000313" key="3">
    <source>
        <dbReference type="Proteomes" id="UP000244729"/>
    </source>
</evidence>
<organism evidence="2 3">
    <name type="scientific">Agromyces badenianii</name>
    <dbReference type="NCBI Taxonomy" id="2080742"/>
    <lineage>
        <taxon>Bacteria</taxon>
        <taxon>Bacillati</taxon>
        <taxon>Actinomycetota</taxon>
        <taxon>Actinomycetes</taxon>
        <taxon>Micrococcales</taxon>
        <taxon>Microbacteriaceae</taxon>
        <taxon>Agromyces</taxon>
    </lineage>
</organism>
<dbReference type="SUPFAM" id="SSF53474">
    <property type="entry name" value="alpha/beta-Hydrolases"/>
    <property type="match status" value="2"/>
</dbReference>
<dbReference type="GO" id="GO:0003824">
    <property type="term" value="F:catalytic activity"/>
    <property type="evidence" value="ECO:0007669"/>
    <property type="project" value="UniProtKB-ARBA"/>
</dbReference>
<dbReference type="InterPro" id="IPR050266">
    <property type="entry name" value="AB_hydrolase_sf"/>
</dbReference>
<evidence type="ECO:0000259" key="1">
    <source>
        <dbReference type="Pfam" id="PF12697"/>
    </source>
</evidence>
<dbReference type="GO" id="GO:0016020">
    <property type="term" value="C:membrane"/>
    <property type="evidence" value="ECO:0007669"/>
    <property type="project" value="TreeGrafter"/>
</dbReference>
<dbReference type="PANTHER" id="PTHR43798">
    <property type="entry name" value="MONOACYLGLYCEROL LIPASE"/>
    <property type="match status" value="1"/>
</dbReference>
<dbReference type="PANTHER" id="PTHR43798:SF33">
    <property type="entry name" value="HYDROLASE, PUTATIVE (AFU_ORTHOLOGUE AFUA_2G14860)-RELATED"/>
    <property type="match status" value="1"/>
</dbReference>
<evidence type="ECO:0000313" key="2">
    <source>
        <dbReference type="EMBL" id="AWB94354.1"/>
    </source>
</evidence>
<dbReference type="Pfam" id="PF12697">
    <property type="entry name" value="Abhydrolase_6"/>
    <property type="match status" value="1"/>
</dbReference>
<dbReference type="EMBL" id="CP028913">
    <property type="protein sequence ID" value="AWB94354.1"/>
    <property type="molecule type" value="Genomic_DNA"/>
</dbReference>
<sequence length="541" mass="56999">MATTREFRSGEWVTLITRTGIDDGPGYVLVHGIGMAHEYWSDVAEALGRTGTVYALDLPGFGEAPEPEHPTSMPNAGDLLAELVRTEGIERPVLVGHSAGAQVVAEAAARHPELFERIVLIAPTVNPRERTVAKQAARLAQDLVLAHPKVLGLGIVSYAKAGLGWYLETLSPVMEHEIESTLPHIAAETLVIRAERDRIVPRDWAEQVALLVPHARYVEVPGRGHETMITAGPLVADLVARHARGEPVGREVEETAGAGALASTAPDAAHAGASSSTAPDAPIASAATVADAPAPLSPLAAAGWWALDYLDAARRHARVLTARRPPERWARGEADRPTVILLPGVYEHWSFMAPLGDALNKEGYRVQVVHGLGANLLGIFDTAERITRALERIPPPAGGRILVAHSKGGLVGKRMLLGDAERRLGLLGVVAVATPFGGSRLARYLIDPRLREFLPDGATIVELSDAASVNSHIVSVFGTFDPHVPEGSVLAGATNVQVPVAGHFRILAAAATKAAVIAGVESLARVRAGAAPDQSSSIGDA</sequence>
<gene>
    <name evidence="2" type="ORF">DCE93_00595</name>
</gene>